<name>A0A6C0D3N3_9ZZZZ</name>
<dbReference type="InterPro" id="IPR029028">
    <property type="entry name" value="Alpha/beta_knot_MTases"/>
</dbReference>
<keyword evidence="1" id="KW-0489">Methyltransferase</keyword>
<dbReference type="Gene3D" id="3.40.1280.10">
    <property type="match status" value="1"/>
</dbReference>
<dbReference type="EMBL" id="MN739521">
    <property type="protein sequence ID" value="QHT10519.1"/>
    <property type="molecule type" value="Genomic_DNA"/>
</dbReference>
<dbReference type="GO" id="GO:0032259">
    <property type="term" value="P:methylation"/>
    <property type="evidence" value="ECO:0007669"/>
    <property type="project" value="UniProtKB-KW"/>
</dbReference>
<dbReference type="InterPro" id="IPR029026">
    <property type="entry name" value="tRNA_m1G_MTases_N"/>
</dbReference>
<dbReference type="PANTHER" id="PTHR43191">
    <property type="entry name" value="RRNA METHYLTRANSFERASE 3"/>
    <property type="match status" value="1"/>
</dbReference>
<evidence type="ECO:0000313" key="4">
    <source>
        <dbReference type="EMBL" id="QHT10519.1"/>
    </source>
</evidence>
<dbReference type="GO" id="GO:0008173">
    <property type="term" value="F:RNA methyltransferase activity"/>
    <property type="evidence" value="ECO:0007669"/>
    <property type="project" value="InterPro"/>
</dbReference>
<evidence type="ECO:0000256" key="1">
    <source>
        <dbReference type="ARBA" id="ARBA00022603"/>
    </source>
</evidence>
<reference evidence="4" key="1">
    <citation type="journal article" date="2020" name="Nature">
        <title>Giant virus diversity and host interactions through global metagenomics.</title>
        <authorList>
            <person name="Schulz F."/>
            <person name="Roux S."/>
            <person name="Paez-Espino D."/>
            <person name="Jungbluth S."/>
            <person name="Walsh D.A."/>
            <person name="Denef V.J."/>
            <person name="McMahon K.D."/>
            <person name="Konstantinidis K.T."/>
            <person name="Eloe-Fadrosh E.A."/>
            <person name="Kyrpides N.C."/>
            <person name="Woyke T."/>
        </authorList>
    </citation>
    <scope>NUCLEOTIDE SEQUENCE</scope>
    <source>
        <strain evidence="4">GVMAG-M-3300023174-107</strain>
    </source>
</reference>
<proteinExistence type="predicted"/>
<feature type="domain" description="tRNA/rRNA methyltransferase SpoU type" evidence="3">
    <location>
        <begin position="18"/>
        <end position="156"/>
    </location>
</feature>
<evidence type="ECO:0000256" key="2">
    <source>
        <dbReference type="ARBA" id="ARBA00022679"/>
    </source>
</evidence>
<dbReference type="AlphaFoldDB" id="A0A6C0D3N3"/>
<accession>A0A6C0D3N3</accession>
<dbReference type="GO" id="GO:0003723">
    <property type="term" value="F:RNA binding"/>
    <property type="evidence" value="ECO:0007669"/>
    <property type="project" value="InterPro"/>
</dbReference>
<sequence length="171" mass="19448">MDNDKVKDISLKMSLPAALVLFNVDGGINISMAIRSAALFGFSDVYIVGKRKRDKRGDVGACNYINVHQVNIFDDNYCNEHNLMPIIIEQNGQPLEEMNFHPYFPNKNSKVAFIVGSEQEGVPSHIKKKNIPIVTISQYGIMRSFNVAMASSIVMYEYTRQWRKMILKDIL</sequence>
<keyword evidence="2" id="KW-0808">Transferase</keyword>
<dbReference type="Pfam" id="PF00588">
    <property type="entry name" value="SpoU_methylase"/>
    <property type="match status" value="1"/>
</dbReference>
<dbReference type="SUPFAM" id="SSF75217">
    <property type="entry name" value="alpha/beta knot"/>
    <property type="match status" value="1"/>
</dbReference>
<dbReference type="PANTHER" id="PTHR43191:SF7">
    <property type="entry name" value="OBP33PEP LIKE PROTEIN"/>
    <property type="match status" value="1"/>
</dbReference>
<protein>
    <recommendedName>
        <fullName evidence="3">tRNA/rRNA methyltransferase SpoU type domain-containing protein</fullName>
    </recommendedName>
</protein>
<dbReference type="InterPro" id="IPR001537">
    <property type="entry name" value="SpoU_MeTrfase"/>
</dbReference>
<organism evidence="4">
    <name type="scientific">viral metagenome</name>
    <dbReference type="NCBI Taxonomy" id="1070528"/>
    <lineage>
        <taxon>unclassified sequences</taxon>
        <taxon>metagenomes</taxon>
        <taxon>organismal metagenomes</taxon>
    </lineage>
</organism>
<dbReference type="GO" id="GO:0006396">
    <property type="term" value="P:RNA processing"/>
    <property type="evidence" value="ECO:0007669"/>
    <property type="project" value="InterPro"/>
</dbReference>
<evidence type="ECO:0000259" key="3">
    <source>
        <dbReference type="Pfam" id="PF00588"/>
    </source>
</evidence>
<dbReference type="InterPro" id="IPR051259">
    <property type="entry name" value="rRNA_Methyltransferase"/>
</dbReference>